<sequence length="60" mass="6474">MSEYALVRPRVRDCATCHEPHPVGALVRGECPRCAGLVALPLRDEKGRFLPASAWSGEAA</sequence>
<evidence type="ECO:0008006" key="3">
    <source>
        <dbReference type="Google" id="ProtNLM"/>
    </source>
</evidence>
<proteinExistence type="predicted"/>
<name>A0ABN0UBE0_9ACTN</name>
<organism evidence="1 2">
    <name type="scientific">Cryptosporangium japonicum</name>
    <dbReference type="NCBI Taxonomy" id="80872"/>
    <lineage>
        <taxon>Bacteria</taxon>
        <taxon>Bacillati</taxon>
        <taxon>Actinomycetota</taxon>
        <taxon>Actinomycetes</taxon>
        <taxon>Cryptosporangiales</taxon>
        <taxon>Cryptosporangiaceae</taxon>
        <taxon>Cryptosporangium</taxon>
    </lineage>
</organism>
<accession>A0ABN0UBE0</accession>
<reference evidence="1 2" key="1">
    <citation type="journal article" date="2019" name="Int. J. Syst. Evol. Microbiol.">
        <title>The Global Catalogue of Microorganisms (GCM) 10K type strain sequencing project: providing services to taxonomists for standard genome sequencing and annotation.</title>
        <authorList>
            <consortium name="The Broad Institute Genomics Platform"/>
            <consortium name="The Broad Institute Genome Sequencing Center for Infectious Disease"/>
            <person name="Wu L."/>
            <person name="Ma J."/>
        </authorList>
    </citation>
    <scope>NUCLEOTIDE SEQUENCE [LARGE SCALE GENOMIC DNA]</scope>
    <source>
        <strain evidence="1 2">JCM 10425</strain>
    </source>
</reference>
<comment type="caution">
    <text evidence="1">The sequence shown here is derived from an EMBL/GenBank/DDBJ whole genome shotgun (WGS) entry which is preliminary data.</text>
</comment>
<protein>
    <recommendedName>
        <fullName evidence="3">Threonine synthase</fullName>
    </recommendedName>
</protein>
<evidence type="ECO:0000313" key="2">
    <source>
        <dbReference type="Proteomes" id="UP001500967"/>
    </source>
</evidence>
<dbReference type="EMBL" id="BAAAGX010000012">
    <property type="protein sequence ID" value="GAA0244945.1"/>
    <property type="molecule type" value="Genomic_DNA"/>
</dbReference>
<evidence type="ECO:0000313" key="1">
    <source>
        <dbReference type="EMBL" id="GAA0244945.1"/>
    </source>
</evidence>
<dbReference type="Proteomes" id="UP001500967">
    <property type="component" value="Unassembled WGS sequence"/>
</dbReference>
<gene>
    <name evidence="1" type="ORF">GCM10009539_32970</name>
</gene>
<keyword evidence="2" id="KW-1185">Reference proteome</keyword>